<feature type="region of interest" description="Disordered" evidence="1">
    <location>
        <begin position="1"/>
        <end position="72"/>
    </location>
</feature>
<protein>
    <recommendedName>
        <fullName evidence="4">Small hydrophilic protein</fullName>
    </recommendedName>
</protein>
<evidence type="ECO:0000313" key="2">
    <source>
        <dbReference type="EMBL" id="GHI73265.1"/>
    </source>
</evidence>
<feature type="compositionally biased region" description="Polar residues" evidence="1">
    <location>
        <begin position="1"/>
        <end position="16"/>
    </location>
</feature>
<dbReference type="Proteomes" id="UP000613974">
    <property type="component" value="Unassembled WGS sequence"/>
</dbReference>
<proteinExistence type="predicted"/>
<accession>A0ABQ3SYQ2</accession>
<reference evidence="3" key="1">
    <citation type="submission" date="2023-07" db="EMBL/GenBank/DDBJ databases">
        <title>Whole genome shotgun sequence of Streptomyces nojiriensis NBRC 13794.</title>
        <authorList>
            <person name="Komaki H."/>
            <person name="Tamura T."/>
        </authorList>
    </citation>
    <scope>NUCLEOTIDE SEQUENCE [LARGE SCALE GENOMIC DNA]</scope>
    <source>
        <strain evidence="3">NBRC 13794</strain>
    </source>
</reference>
<evidence type="ECO:0008006" key="4">
    <source>
        <dbReference type="Google" id="ProtNLM"/>
    </source>
</evidence>
<gene>
    <name evidence="2" type="ORF">Snoj_71830</name>
</gene>
<comment type="caution">
    <text evidence="2">The sequence shown here is derived from an EMBL/GenBank/DDBJ whole genome shotgun (WGS) entry which is preliminary data.</text>
</comment>
<dbReference type="EMBL" id="BNEC01000005">
    <property type="protein sequence ID" value="GHI73265.1"/>
    <property type="molecule type" value="Genomic_DNA"/>
</dbReference>
<evidence type="ECO:0000256" key="1">
    <source>
        <dbReference type="SAM" id="MobiDB-lite"/>
    </source>
</evidence>
<sequence length="72" mass="7718">MQRSSGESGSRAQQMRDQAAKLEQAAERATDPAERQRLKDKALRLSEQSKKEANVASGTSIPCDGPAACTGR</sequence>
<organism evidence="2 3">
    <name type="scientific">Streptomyces nojiriensis</name>
    <dbReference type="NCBI Taxonomy" id="66374"/>
    <lineage>
        <taxon>Bacteria</taxon>
        <taxon>Bacillati</taxon>
        <taxon>Actinomycetota</taxon>
        <taxon>Actinomycetes</taxon>
        <taxon>Kitasatosporales</taxon>
        <taxon>Streptomycetaceae</taxon>
        <taxon>Streptomyces</taxon>
    </lineage>
</organism>
<feature type="compositionally biased region" description="Basic and acidic residues" evidence="1">
    <location>
        <begin position="18"/>
        <end position="53"/>
    </location>
</feature>
<name>A0ABQ3SYQ2_9ACTN</name>
<evidence type="ECO:0000313" key="3">
    <source>
        <dbReference type="Proteomes" id="UP000613974"/>
    </source>
</evidence>
<dbReference type="InterPro" id="IPR045961">
    <property type="entry name" value="DUF6381"/>
</dbReference>
<keyword evidence="3" id="KW-1185">Reference proteome</keyword>
<dbReference type="Pfam" id="PF19908">
    <property type="entry name" value="DUF6381"/>
    <property type="match status" value="1"/>
</dbReference>